<evidence type="ECO:0000313" key="1">
    <source>
        <dbReference type="EMBL" id="CAE4580327.1"/>
    </source>
</evidence>
<accession>A0A6V2AEG2</accession>
<proteinExistence type="predicted"/>
<gene>
    <name evidence="1" type="ORF">DBRI00130_LOCUS1241</name>
</gene>
<reference evidence="1" key="1">
    <citation type="submission" date="2021-01" db="EMBL/GenBank/DDBJ databases">
        <authorList>
            <person name="Corre E."/>
            <person name="Pelletier E."/>
            <person name="Niang G."/>
            <person name="Scheremetjew M."/>
            <person name="Finn R."/>
            <person name="Kale V."/>
            <person name="Holt S."/>
            <person name="Cochrane G."/>
            <person name="Meng A."/>
            <person name="Brown T."/>
            <person name="Cohen L."/>
        </authorList>
    </citation>
    <scope>NUCLEOTIDE SEQUENCE</scope>
    <source>
        <strain evidence="1">GSO104</strain>
    </source>
</reference>
<dbReference type="EMBL" id="HBNS01001545">
    <property type="protein sequence ID" value="CAE4580327.1"/>
    <property type="molecule type" value="Transcribed_RNA"/>
</dbReference>
<name>A0A6V2AEG2_9STRA</name>
<protein>
    <submittedName>
        <fullName evidence="1">Uncharacterized protein</fullName>
    </submittedName>
</protein>
<organism evidence="1">
    <name type="scientific">Ditylum brightwellii</name>
    <dbReference type="NCBI Taxonomy" id="49249"/>
    <lineage>
        <taxon>Eukaryota</taxon>
        <taxon>Sar</taxon>
        <taxon>Stramenopiles</taxon>
        <taxon>Ochrophyta</taxon>
        <taxon>Bacillariophyta</taxon>
        <taxon>Mediophyceae</taxon>
        <taxon>Lithodesmiophycidae</taxon>
        <taxon>Lithodesmiales</taxon>
        <taxon>Lithodesmiaceae</taxon>
        <taxon>Ditylum</taxon>
    </lineage>
</organism>
<dbReference type="AlphaFoldDB" id="A0A6V2AEG2"/>
<sequence length="99" mass="10143">MFAKCPEKGIHAGSLQKLDSSASVSGLTVFFPAPHASNNAQGEGLPDLDLSDVINIKGYPLSSVLITIVASSAFISLTMEGNESVIAVSSFSVSSARGT</sequence>